<protein>
    <submittedName>
        <fullName evidence="1">Uncharacterized protein</fullName>
    </submittedName>
</protein>
<evidence type="ECO:0000313" key="2">
    <source>
        <dbReference type="Proteomes" id="UP000837857"/>
    </source>
</evidence>
<evidence type="ECO:0000313" key="1">
    <source>
        <dbReference type="EMBL" id="CAH2044993.1"/>
    </source>
</evidence>
<feature type="non-terminal residue" evidence="1">
    <location>
        <position position="95"/>
    </location>
</feature>
<proteinExistence type="predicted"/>
<dbReference type="Proteomes" id="UP000837857">
    <property type="component" value="Chromosome 16"/>
</dbReference>
<keyword evidence="2" id="KW-1185">Reference proteome</keyword>
<organism evidence="1 2">
    <name type="scientific">Iphiclides podalirius</name>
    <name type="common">scarce swallowtail</name>
    <dbReference type="NCBI Taxonomy" id="110791"/>
    <lineage>
        <taxon>Eukaryota</taxon>
        <taxon>Metazoa</taxon>
        <taxon>Ecdysozoa</taxon>
        <taxon>Arthropoda</taxon>
        <taxon>Hexapoda</taxon>
        <taxon>Insecta</taxon>
        <taxon>Pterygota</taxon>
        <taxon>Neoptera</taxon>
        <taxon>Endopterygota</taxon>
        <taxon>Lepidoptera</taxon>
        <taxon>Glossata</taxon>
        <taxon>Ditrysia</taxon>
        <taxon>Papilionoidea</taxon>
        <taxon>Papilionidae</taxon>
        <taxon>Papilioninae</taxon>
        <taxon>Iphiclides</taxon>
    </lineage>
</organism>
<name>A0ABN8HZV9_9NEOP</name>
<reference evidence="1" key="1">
    <citation type="submission" date="2022-03" db="EMBL/GenBank/DDBJ databases">
        <authorList>
            <person name="Martin H S."/>
        </authorList>
    </citation>
    <scope>NUCLEOTIDE SEQUENCE</scope>
</reference>
<gene>
    <name evidence="1" type="ORF">IPOD504_LOCUS4883</name>
</gene>
<accession>A0ABN8HZV9</accession>
<sequence>MTSAILDIAKTLTSNSHSCPSRLACWASRFSNRENLEIWQQMISNPLLGTILNSTAVEEAFRAGRNGVDCESFAPCPFDEEQRANLAEFIMFHKA</sequence>
<dbReference type="EMBL" id="OW152828">
    <property type="protein sequence ID" value="CAH2044993.1"/>
    <property type="molecule type" value="Genomic_DNA"/>
</dbReference>